<accession>A0AAJ0CK06</accession>
<evidence type="ECO:0000256" key="1">
    <source>
        <dbReference type="SAM" id="MobiDB-lite"/>
    </source>
</evidence>
<feature type="region of interest" description="Disordered" evidence="1">
    <location>
        <begin position="412"/>
        <end position="513"/>
    </location>
</feature>
<name>A0AAJ0CK06_9HYPO</name>
<comment type="caution">
    <text evidence="2">The sequence shown here is derived from an EMBL/GenBank/DDBJ whole genome shotgun (WGS) entry which is preliminary data.</text>
</comment>
<reference evidence="2" key="1">
    <citation type="submission" date="2023-06" db="EMBL/GenBank/DDBJ databases">
        <title>Conoideocrella luteorostrata (Hypocreales: Clavicipitaceae), a potential biocontrol fungus for elongate hemlock scale in United States Christmas tree production areas.</title>
        <authorList>
            <person name="Barrett H."/>
            <person name="Lovett B."/>
            <person name="Macias A.M."/>
            <person name="Stajich J.E."/>
            <person name="Kasson M.T."/>
        </authorList>
    </citation>
    <scope>NUCLEOTIDE SEQUENCE</scope>
    <source>
        <strain evidence="2">ARSEF 14590</strain>
    </source>
</reference>
<dbReference type="Pfam" id="PF08728">
    <property type="entry name" value="CRT10"/>
    <property type="match status" value="1"/>
</dbReference>
<organism evidence="2 3">
    <name type="scientific">Conoideocrella luteorostrata</name>
    <dbReference type="NCBI Taxonomy" id="1105319"/>
    <lineage>
        <taxon>Eukaryota</taxon>
        <taxon>Fungi</taxon>
        <taxon>Dikarya</taxon>
        <taxon>Ascomycota</taxon>
        <taxon>Pezizomycotina</taxon>
        <taxon>Sordariomycetes</taxon>
        <taxon>Hypocreomycetidae</taxon>
        <taxon>Hypocreales</taxon>
        <taxon>Clavicipitaceae</taxon>
        <taxon>Conoideocrella</taxon>
    </lineage>
</organism>
<keyword evidence="3" id="KW-1185">Reference proteome</keyword>
<sequence>MDVMKEKNGSFRPATVGACHKQTAVDRFGPEAKRAIYDRERISLGLNPAGGEWPANWPGSDSDDGDDDVPATSVYKLVPSLQAYRNNLTALSQKYNLYFTAYRSRIFVYVPRGAPKQAIPRHPDLQLTPPRSDVCHLIRGYLDPDSPHSVNHMIVGSLGKEEIVVTCHDDGDVVAFYTKDIAEYILRISKIPSAATPRQRRSSNPSMHTWNTPKPFFLQNVGISAWGLAVHQKSRLIAVSSNRFEVTVFAFALATGGPGHSWTCDCMACCHYAEVQVRRRVRNWRIVVSLGHLADNIPNISFVDDKYGYAEKVSAIDIKGAIWLADIWRSYEATTRIMPSTSPLLKSEEFWPASSRGWGILVLAGHHFLKVNSEQELLGASLKDVEITPKLQGGPPPTVNMSNYIRNLPENPCAWSPPTTRHSQQNNANNPNPALAAVMSDDESIADQSSDDDEVLELGDTGQPSEGDEEEEEEEEDDDDEEEEEEDQEEDIASESNESEAEDDSEFGGDIMFHALPTGGVALGSGISPALTSQEGEATSMTSAVEQSVSASVLDETAPPDEVVDTPAIEAAQVLENLSEHSSDLHIPPSFTSSPGTDSQYAVYNPLPESASFSQCLKHAKPHVPPTLLNMIYTPHDGFIREEPRDTSSLARFLKRSTQYNENSQDYTSDPPNRFRRYHILRMYEKDLELRTFNKPDVGQQEYSILLPYALSMGLGPGRGIRPHFRATSRLSMVVHIPELYLVIVGSPIGRVVLVTPTCLSTPVAKSDSPLHHGIRLEWVLPRQSDEKVYRVLKRPLHGMAVGPVQEDGVMGGGDERKRVASPRRYRLMLHYRNHDILTYEISREEQTGKVCIF</sequence>
<dbReference type="InterPro" id="IPR014839">
    <property type="entry name" value="Crt10"/>
</dbReference>
<feature type="compositionally biased region" description="Acidic residues" evidence="1">
    <location>
        <begin position="440"/>
        <end position="457"/>
    </location>
</feature>
<proteinExistence type="predicted"/>
<protein>
    <submittedName>
        <fullName evidence="2">Uncharacterized protein</fullName>
    </submittedName>
</protein>
<evidence type="ECO:0000313" key="2">
    <source>
        <dbReference type="EMBL" id="KAK2593059.1"/>
    </source>
</evidence>
<feature type="compositionally biased region" description="Acidic residues" evidence="1">
    <location>
        <begin position="466"/>
        <end position="507"/>
    </location>
</feature>
<evidence type="ECO:0000313" key="3">
    <source>
        <dbReference type="Proteomes" id="UP001251528"/>
    </source>
</evidence>
<gene>
    <name evidence="2" type="ORF">QQS21_009225</name>
</gene>
<dbReference type="EMBL" id="JASWJB010000230">
    <property type="protein sequence ID" value="KAK2593059.1"/>
    <property type="molecule type" value="Genomic_DNA"/>
</dbReference>
<dbReference type="Proteomes" id="UP001251528">
    <property type="component" value="Unassembled WGS sequence"/>
</dbReference>
<dbReference type="AlphaFoldDB" id="A0AAJ0CK06"/>
<feature type="compositionally biased region" description="Low complexity" evidence="1">
    <location>
        <begin position="426"/>
        <end position="437"/>
    </location>
</feature>